<reference evidence="1 2" key="1">
    <citation type="submission" date="2011-07" db="EMBL/GenBank/DDBJ databases">
        <title>The Genome Sequence of Prevotella oulorum F0390.</title>
        <authorList>
            <consortium name="The Broad Institute Genome Sequencing Platform"/>
            <consortium name="The Broad Institute Genome Sequencing Center for Infectious Disease"/>
            <person name="Earl A."/>
            <person name="Ward D."/>
            <person name="Feldgarden M."/>
            <person name="Gevers D."/>
            <person name="Izard J."/>
            <person name="Ganesan A."/>
            <person name="Baranova O.V."/>
            <person name="Blanton J.M."/>
            <person name="Tanner A.C."/>
            <person name="Dewhirst F.E."/>
            <person name="Young S.K."/>
            <person name="Zeng Q."/>
            <person name="Gargeya S."/>
            <person name="Fitzgerald M."/>
            <person name="Haas B."/>
            <person name="Abouelleil A."/>
            <person name="Alvarado L."/>
            <person name="Arachchi H.M."/>
            <person name="Berlin A."/>
            <person name="Brown A."/>
            <person name="Chapman S.B."/>
            <person name="Chen Z."/>
            <person name="Dunbar C."/>
            <person name="Freedman E."/>
            <person name="Gearin G."/>
            <person name="Gellesch M."/>
            <person name="Goldberg J."/>
            <person name="Griggs A."/>
            <person name="Gujja S."/>
            <person name="Heiman D."/>
            <person name="Howarth C."/>
            <person name="Larson L."/>
            <person name="Lui A."/>
            <person name="MacDonald P.J.P."/>
            <person name="Mehta T."/>
            <person name="Montmayeur A."/>
            <person name="Murphy C."/>
            <person name="Neiman D."/>
            <person name="Pearson M."/>
            <person name="Priest M."/>
            <person name="Roberts A."/>
            <person name="Saif S."/>
            <person name="Shea T."/>
            <person name="Shenoy N."/>
            <person name="Sisk P."/>
            <person name="Stolte C."/>
            <person name="Sykes S."/>
            <person name="Wortman J."/>
            <person name="Nusbaum C."/>
            <person name="Birren B."/>
        </authorList>
    </citation>
    <scope>NUCLEOTIDE SEQUENCE [LARGE SCALE GENOMIC DNA]</scope>
    <source>
        <strain evidence="1 2">F0390</strain>
    </source>
</reference>
<organism evidence="1 2">
    <name type="scientific">Segatella oulorum F0390</name>
    <dbReference type="NCBI Taxonomy" id="702438"/>
    <lineage>
        <taxon>Bacteria</taxon>
        <taxon>Pseudomonadati</taxon>
        <taxon>Bacteroidota</taxon>
        <taxon>Bacteroidia</taxon>
        <taxon>Bacteroidales</taxon>
        <taxon>Prevotellaceae</taxon>
        <taxon>Segatella</taxon>
    </lineage>
</organism>
<sequence length="61" mass="7074">MRSIYAHKKGMQKVYEKLLAHPLFISDYVVYYARVGADVRMCVCVCVCVLHFYLVLPNKSC</sequence>
<proteinExistence type="predicted"/>
<gene>
    <name evidence="1" type="ORF">HMPREF9431_00582</name>
</gene>
<evidence type="ECO:0000313" key="2">
    <source>
        <dbReference type="Proteomes" id="UP000005141"/>
    </source>
</evidence>
<protein>
    <submittedName>
        <fullName evidence="1">Uncharacterized protein</fullName>
    </submittedName>
</protein>
<dbReference type="Proteomes" id="UP000005141">
    <property type="component" value="Unassembled WGS sequence"/>
</dbReference>
<keyword evidence="2" id="KW-1185">Reference proteome</keyword>
<dbReference type="EMBL" id="ADGI01000018">
    <property type="protein sequence ID" value="EGV34249.1"/>
    <property type="molecule type" value="Genomic_DNA"/>
</dbReference>
<dbReference type="AlphaFoldDB" id="G1W9T1"/>
<evidence type="ECO:0000313" key="1">
    <source>
        <dbReference type="EMBL" id="EGV34249.1"/>
    </source>
</evidence>
<accession>G1W9T1</accession>
<dbReference type="HOGENOM" id="CLU_207255_0_0_10"/>
<name>G1W9T1_9BACT</name>
<comment type="caution">
    <text evidence="1">The sequence shown here is derived from an EMBL/GenBank/DDBJ whole genome shotgun (WGS) entry which is preliminary data.</text>
</comment>